<dbReference type="InterPro" id="IPR051703">
    <property type="entry name" value="NF-kappa-B_Signaling_Reg"/>
</dbReference>
<comment type="caution">
    <text evidence="3">The sequence shown here is derived from an EMBL/GenBank/DDBJ whole genome shotgun (WGS) entry which is preliminary data.</text>
</comment>
<feature type="domain" description="YqaJ viral recombinase" evidence="1">
    <location>
        <begin position="533"/>
        <end position="681"/>
    </location>
</feature>
<proteinExistence type="predicted"/>
<gene>
    <name evidence="3" type="ORF">AGLY_007282</name>
</gene>
<dbReference type="EMBL" id="VYZN01000023">
    <property type="protein sequence ID" value="KAE9536493.1"/>
    <property type="molecule type" value="Genomic_DNA"/>
</dbReference>
<dbReference type="InterPro" id="IPR049012">
    <property type="entry name" value="Mutator_transp_dom"/>
</dbReference>
<dbReference type="Pfam" id="PF20700">
    <property type="entry name" value="Mutator"/>
    <property type="match status" value="1"/>
</dbReference>
<dbReference type="InterPro" id="IPR011604">
    <property type="entry name" value="PDDEXK-like_dom_sf"/>
</dbReference>
<evidence type="ECO:0000259" key="1">
    <source>
        <dbReference type="Pfam" id="PF09588"/>
    </source>
</evidence>
<dbReference type="Pfam" id="PF09588">
    <property type="entry name" value="YqaJ"/>
    <property type="match status" value="1"/>
</dbReference>
<dbReference type="PANTHER" id="PTHR46609">
    <property type="entry name" value="EXONUCLEASE, PHAGE-TYPE/RECB, C-TERMINAL DOMAIN-CONTAINING PROTEIN"/>
    <property type="match status" value="1"/>
</dbReference>
<feature type="domain" description="Mutator-like transposase" evidence="2">
    <location>
        <begin position="29"/>
        <end position="289"/>
    </location>
</feature>
<accession>A0A6G0TP74</accession>
<evidence type="ECO:0000313" key="4">
    <source>
        <dbReference type="Proteomes" id="UP000475862"/>
    </source>
</evidence>
<dbReference type="GO" id="GO:0006281">
    <property type="term" value="P:DNA repair"/>
    <property type="evidence" value="ECO:0007669"/>
    <property type="project" value="UniProtKB-ARBA"/>
</dbReference>
<dbReference type="InterPro" id="IPR011335">
    <property type="entry name" value="Restrct_endonuc-II-like"/>
</dbReference>
<dbReference type="CDD" id="cd22343">
    <property type="entry name" value="PDDEXK_lambda_exonuclease-like"/>
    <property type="match status" value="1"/>
</dbReference>
<dbReference type="Gene3D" id="3.90.320.10">
    <property type="match status" value="1"/>
</dbReference>
<keyword evidence="4" id="KW-1185">Reference proteome</keyword>
<evidence type="ECO:0000313" key="3">
    <source>
        <dbReference type="EMBL" id="KAE9536493.1"/>
    </source>
</evidence>
<dbReference type="AlphaFoldDB" id="A0A6G0TP74"/>
<name>A0A6G0TP74_APHGL</name>
<reference evidence="3 4" key="1">
    <citation type="submission" date="2019-08" db="EMBL/GenBank/DDBJ databases">
        <title>The genome of the soybean aphid Biotype 1, its phylome, world population structure and adaptation to the North American continent.</title>
        <authorList>
            <person name="Giordano R."/>
            <person name="Donthu R.K."/>
            <person name="Hernandez A.G."/>
            <person name="Wright C.L."/>
            <person name="Zimin A.V."/>
        </authorList>
    </citation>
    <scope>NUCLEOTIDE SEQUENCE [LARGE SCALE GENOMIC DNA]</scope>
    <source>
        <tissue evidence="3">Whole aphids</tissue>
    </source>
</reference>
<evidence type="ECO:0000259" key="2">
    <source>
        <dbReference type="Pfam" id="PF20700"/>
    </source>
</evidence>
<protein>
    <submittedName>
        <fullName evidence="3">Uncharacterized protein</fullName>
    </submittedName>
</protein>
<dbReference type="SUPFAM" id="SSF52980">
    <property type="entry name" value="Restriction endonuclease-like"/>
    <property type="match status" value="1"/>
</dbReference>
<sequence length="748" mass="85124">MDSNHDSSFSTTTSTNTPYVPEQKFNIEGRRIVDIGYMFKKMAQINHEPYGCNFSNLLLVEERKNGYFSEFLFTCNMCHEHEVIESENSNSTLMNVNTATVTAVVNSGQGFNQLKTFSAIMNMPGICNKLYQKLHEDAHKFTSETAWESMSLAAEEEAKLAVANGDVREDGIPMITVIADGAWSKRSYKSNYNALSGVGCIIGEKTKKVLFLGIRNKYCSVCVKAEATSKDPTTHKCYKNWERTSTAMESDIILEGFRQSINMHNLIYRKLIGDGDSSVIKKLSIAQPYGIIKAIDHWKNNGNLTHNQKVTFLKKDIDNGPYHVFGSHYNCDPYFCKPKPDNINYVPEMENCGLWQDISAAKNLISFNSNSLIYDLTNNYVESYNSIVAKFVGGKTINYSLRGSYNARCMTAVSAFNFGPEYVRRLHKTATKESPGKFTKRYIFKLQRAKEVRSKTKKNLNFKSSTKLTRGKIFTGADKDYGDLDELGCAELEILSEELEAKRSTVLNSLKLNSQEIFVLERNTIDQGKCDTWHTERKHRLTASNFGRVCKLRKSTPRTNTVKYILYAADLISKTPAMTYGIQYEPMAREAFESLFNVKVLPAGLFVDKQLNFLAGSPDGLVGENQIIEIKCPHNSKDLTSHQGVVANKIKYLNINDYGDLQLNKNHVYYYQVQGQLRVANKCSCYFIVWTPKDKHLKLNMSVEIIMRDDDFWRNKMETQLVEFYNCHLLNEIVNPKILYVIIITAIN</sequence>
<dbReference type="PANTHER" id="PTHR46609:SF8">
    <property type="entry name" value="YQAJ VIRAL RECOMBINASE DOMAIN-CONTAINING PROTEIN"/>
    <property type="match status" value="1"/>
</dbReference>
<dbReference type="Proteomes" id="UP000475862">
    <property type="component" value="Unassembled WGS sequence"/>
</dbReference>
<dbReference type="InterPro" id="IPR019080">
    <property type="entry name" value="YqaJ_viral_recombinase"/>
</dbReference>
<dbReference type="OrthoDB" id="6611860at2759"/>
<organism evidence="3 4">
    <name type="scientific">Aphis glycines</name>
    <name type="common">Soybean aphid</name>
    <dbReference type="NCBI Taxonomy" id="307491"/>
    <lineage>
        <taxon>Eukaryota</taxon>
        <taxon>Metazoa</taxon>
        <taxon>Ecdysozoa</taxon>
        <taxon>Arthropoda</taxon>
        <taxon>Hexapoda</taxon>
        <taxon>Insecta</taxon>
        <taxon>Pterygota</taxon>
        <taxon>Neoptera</taxon>
        <taxon>Paraneoptera</taxon>
        <taxon>Hemiptera</taxon>
        <taxon>Sternorrhyncha</taxon>
        <taxon>Aphidomorpha</taxon>
        <taxon>Aphidoidea</taxon>
        <taxon>Aphididae</taxon>
        <taxon>Aphidini</taxon>
        <taxon>Aphis</taxon>
        <taxon>Aphis</taxon>
    </lineage>
</organism>